<keyword evidence="6 7" id="KW-0067">ATP-binding</keyword>
<keyword evidence="5 11" id="KW-0418">Kinase</keyword>
<proteinExistence type="predicted"/>
<dbReference type="PANTHER" id="PTHR43289">
    <property type="entry name" value="MITOGEN-ACTIVATED PROTEIN KINASE KINASE KINASE 20-RELATED"/>
    <property type="match status" value="1"/>
</dbReference>
<dbReference type="EMBL" id="OJIN01000101">
    <property type="protein sequence ID" value="SPD73523.1"/>
    <property type="molecule type" value="Genomic_DNA"/>
</dbReference>
<evidence type="ECO:0000256" key="7">
    <source>
        <dbReference type="PROSITE-ProRule" id="PRU10141"/>
    </source>
</evidence>
<dbReference type="Pfam" id="PF08308">
    <property type="entry name" value="PEGA"/>
    <property type="match status" value="1"/>
</dbReference>
<evidence type="ECO:0000256" key="2">
    <source>
        <dbReference type="ARBA" id="ARBA00022527"/>
    </source>
</evidence>
<dbReference type="SMART" id="SM00220">
    <property type="entry name" value="S_TKc"/>
    <property type="match status" value="1"/>
</dbReference>
<dbReference type="CDD" id="cd14014">
    <property type="entry name" value="STKc_PknB_like"/>
    <property type="match status" value="1"/>
</dbReference>
<dbReference type="InterPro" id="IPR000719">
    <property type="entry name" value="Prot_kinase_dom"/>
</dbReference>
<evidence type="ECO:0000256" key="6">
    <source>
        <dbReference type="ARBA" id="ARBA00022840"/>
    </source>
</evidence>
<dbReference type="InterPro" id="IPR008271">
    <property type="entry name" value="Ser/Thr_kinase_AS"/>
</dbReference>
<feature type="transmembrane region" description="Helical" evidence="9">
    <location>
        <begin position="288"/>
        <end position="308"/>
    </location>
</feature>
<organism evidence="11">
    <name type="scientific">uncultured Desulfobacterium sp</name>
    <dbReference type="NCBI Taxonomy" id="201089"/>
    <lineage>
        <taxon>Bacteria</taxon>
        <taxon>Pseudomonadati</taxon>
        <taxon>Thermodesulfobacteriota</taxon>
        <taxon>Desulfobacteria</taxon>
        <taxon>Desulfobacterales</taxon>
        <taxon>Desulfobacteriaceae</taxon>
        <taxon>Desulfobacterium</taxon>
        <taxon>environmental samples</taxon>
    </lineage>
</organism>
<evidence type="ECO:0000256" key="5">
    <source>
        <dbReference type="ARBA" id="ARBA00022777"/>
    </source>
</evidence>
<dbReference type="EC" id="2.7.11.1" evidence="1"/>
<dbReference type="PROSITE" id="PS00107">
    <property type="entry name" value="PROTEIN_KINASE_ATP"/>
    <property type="match status" value="1"/>
</dbReference>
<evidence type="ECO:0000256" key="4">
    <source>
        <dbReference type="ARBA" id="ARBA00022741"/>
    </source>
</evidence>
<keyword evidence="9" id="KW-0812">Transmembrane</keyword>
<dbReference type="GO" id="GO:0005524">
    <property type="term" value="F:ATP binding"/>
    <property type="evidence" value="ECO:0007669"/>
    <property type="project" value="UniProtKB-UniRule"/>
</dbReference>
<dbReference type="PROSITE" id="PS50011">
    <property type="entry name" value="PROTEIN_KINASE_DOM"/>
    <property type="match status" value="1"/>
</dbReference>
<feature type="binding site" evidence="7">
    <location>
        <position position="35"/>
    </location>
    <ligand>
        <name>ATP</name>
        <dbReference type="ChEBI" id="CHEBI:30616"/>
    </ligand>
</feature>
<dbReference type="SUPFAM" id="SSF56112">
    <property type="entry name" value="Protein kinase-like (PK-like)"/>
    <property type="match status" value="1"/>
</dbReference>
<name>A0A445MVQ5_9BACT</name>
<dbReference type="FunFam" id="1.10.510.10:FF:000021">
    <property type="entry name" value="Serine/threonine protein kinase"/>
    <property type="match status" value="1"/>
</dbReference>
<keyword evidence="9" id="KW-1133">Transmembrane helix</keyword>
<feature type="region of interest" description="Disordered" evidence="8">
    <location>
        <begin position="317"/>
        <end position="429"/>
    </location>
</feature>
<gene>
    <name evidence="11" type="ORF">PITCH_A190099</name>
</gene>
<dbReference type="GO" id="GO:0004674">
    <property type="term" value="F:protein serine/threonine kinase activity"/>
    <property type="evidence" value="ECO:0007669"/>
    <property type="project" value="UniProtKB-KW"/>
</dbReference>
<evidence type="ECO:0000313" key="11">
    <source>
        <dbReference type="EMBL" id="SPD73523.1"/>
    </source>
</evidence>
<dbReference type="InterPro" id="IPR017441">
    <property type="entry name" value="Protein_kinase_ATP_BS"/>
</dbReference>
<feature type="domain" description="Protein kinase" evidence="10">
    <location>
        <begin position="6"/>
        <end position="266"/>
    </location>
</feature>
<dbReference type="Pfam" id="PF00069">
    <property type="entry name" value="Pkinase"/>
    <property type="match status" value="1"/>
</dbReference>
<dbReference type="AlphaFoldDB" id="A0A445MVQ5"/>
<keyword evidence="9" id="KW-0472">Membrane</keyword>
<feature type="compositionally biased region" description="Basic and acidic residues" evidence="8">
    <location>
        <begin position="385"/>
        <end position="411"/>
    </location>
</feature>
<reference evidence="11" key="1">
    <citation type="submission" date="2018-01" db="EMBL/GenBank/DDBJ databases">
        <authorList>
            <person name="Regsiter A."/>
            <person name="William W."/>
        </authorList>
    </citation>
    <scope>NUCLEOTIDE SEQUENCE</scope>
    <source>
        <strain evidence="11">TRIP AH-1</strain>
    </source>
</reference>
<protein>
    <recommendedName>
        <fullName evidence="1">non-specific serine/threonine protein kinase</fullName>
        <ecNumber evidence="1">2.7.11.1</ecNumber>
    </recommendedName>
</protein>
<dbReference type="PANTHER" id="PTHR43289:SF6">
    <property type="entry name" value="SERINE_THREONINE-PROTEIN KINASE NEKL-3"/>
    <property type="match status" value="1"/>
</dbReference>
<dbReference type="InterPro" id="IPR013229">
    <property type="entry name" value="PEGA"/>
</dbReference>
<dbReference type="PROSITE" id="PS00108">
    <property type="entry name" value="PROTEIN_KINASE_ST"/>
    <property type="match status" value="1"/>
</dbReference>
<keyword evidence="3" id="KW-0808">Transferase</keyword>
<evidence type="ECO:0000256" key="9">
    <source>
        <dbReference type="SAM" id="Phobius"/>
    </source>
</evidence>
<evidence type="ECO:0000256" key="3">
    <source>
        <dbReference type="ARBA" id="ARBA00022679"/>
    </source>
</evidence>
<dbReference type="Gene3D" id="1.10.510.10">
    <property type="entry name" value="Transferase(Phosphotransferase) domain 1"/>
    <property type="match status" value="1"/>
</dbReference>
<accession>A0A445MVQ5</accession>
<keyword evidence="2 11" id="KW-0723">Serine/threonine-protein kinase</keyword>
<evidence type="ECO:0000256" key="1">
    <source>
        <dbReference type="ARBA" id="ARBA00012513"/>
    </source>
</evidence>
<dbReference type="Gene3D" id="3.30.200.20">
    <property type="entry name" value="Phosphorylase Kinase, domain 1"/>
    <property type="match status" value="1"/>
</dbReference>
<dbReference type="InterPro" id="IPR011009">
    <property type="entry name" value="Kinase-like_dom_sf"/>
</dbReference>
<sequence length="528" mass="58128">MNLGRYRIVKEVGKGSMGVVYQAHDPQIDRLVALKVLRRDRVEGESFVKRFLKEARVIGRFSHPNIVTVYDIGQDREDVYIAMEFVEGEPLNQVIRQKRFPLEQAIQLGIQAAQVLDYAHQKGVVHRDIKPSNIILQPNGQIKITDFGIAHMEDSSSTLLTLEGEIMGTPAYMSPEQVLGKPVDGRTDIFSLGVVLYELASGKRPFGGEGKNIATVFNEIIHHSPGEPAFETDLIPKGLSQVVMKCLNKSPEERFQTGMELSAALTNCLKVEGESVVKPSSGKKPQKYAALLLAALVIVIGGGAYYYFFEYQGRMPKEQSPPVAITPQAEAPGPITSIPPAEVPKEMEKTPEETPKQETVEEVATPQPEPPVAITTTPPVEAPEDTVKADEEKQVEMGGKSEEQPTGEDRANQQAALPEKQAPVPVKPARESVALKPAVKRACLKVLSTPLGADIIVDDKTKGKTPATIKLSPGTYKITLKLSDYQTWNTQVTLDKEDVYPIHAELKPIPKNGEWIIKPLTDRKKEEP</sequence>
<evidence type="ECO:0000259" key="10">
    <source>
        <dbReference type="PROSITE" id="PS50011"/>
    </source>
</evidence>
<evidence type="ECO:0000256" key="8">
    <source>
        <dbReference type="SAM" id="MobiDB-lite"/>
    </source>
</evidence>
<feature type="compositionally biased region" description="Basic and acidic residues" evidence="8">
    <location>
        <begin position="343"/>
        <end position="359"/>
    </location>
</feature>
<keyword evidence="4 7" id="KW-0547">Nucleotide-binding</keyword>